<dbReference type="EMBL" id="LR134363">
    <property type="protein sequence ID" value="VEG74074.1"/>
    <property type="molecule type" value="Genomic_DNA"/>
</dbReference>
<feature type="region of interest" description="Disordered" evidence="1">
    <location>
        <begin position="704"/>
        <end position="731"/>
    </location>
</feature>
<evidence type="ECO:0000259" key="2">
    <source>
        <dbReference type="Pfam" id="PF20211"/>
    </source>
</evidence>
<gene>
    <name evidence="3" type="ORF">NCTC11923_00693</name>
</gene>
<dbReference type="AlphaFoldDB" id="A0A3S4SEA7"/>
<dbReference type="RefSeq" id="WP_126412128.1">
    <property type="nucleotide sequence ID" value="NZ_CBCRWE010000003.1"/>
</dbReference>
<proteinExistence type="predicted"/>
<dbReference type="KEGG" id="asla:NCTC11923_00693"/>
<sequence length="731" mass="78123">MAYISLDPDGLQKIINDLNGYATKAESSRSAVTMVNSANSSSRGENPVDLFSFSTNMTTYKDDLADEASKLQARLDAAKAANETGMTATAPDGTICYYVPDGVEDTPENVKTHNNVDTWRQANTDAATLVKYSEQGCSPEEWDQLLERMRAGQDDPAYANTIFNNIGPGRILDSITDIDQRFTSVSNVEGTAYSERPNAGVDLANVMGRMLATASNTWPEDKAKAYADRLADMTQEDGKPARIDALNTMLETSQQVDIDGDGVEDSVGLDYNDTFLVTLARRIESHEYDEVPTGDRLRMTSLSIVSNDNPLSGVVHAMTGNRDAGLEWLVPSSEWSDKPITGADSKEHVERVQTLIENGKLSNQDWTRDWARLCDEIDRNVGSSEAPSSDDSSQKRQVSAAATAVSGILNGLGSAEDPPALDSEGRNLVSSVLARHPEGVSESAFPGNPEGPVKVFNDSAGGISYHHPVMTDRALTNLVGQVLQDKNASAHLGESMSDYHEQQLQAAAEIYQDTKDSTELTAAVERQAATNGFFAGAESHQLVHRGVQVDNYATTSNTIVSYGAGLIPVVGDAAALVVDTANPISVNNASEARTEAAKIKSDAMAASTEQITASLLNSGVYSVADIQAMRTSTGTAKTVDESVDNVVDEAGNVLTQGMSPDQLNDPNVRDGLHTLGGHLHNPADSNTSYTLAMNNIFDKAYATASPDAPEAPAHSWGAKPKSTQDDETKDG</sequence>
<dbReference type="STRING" id="1278298.GCA_000428685_00216"/>
<reference evidence="3 4" key="1">
    <citation type="submission" date="2018-12" db="EMBL/GenBank/DDBJ databases">
        <authorList>
            <consortium name="Pathogen Informatics"/>
        </authorList>
    </citation>
    <scope>NUCLEOTIDE SEQUENCE [LARGE SCALE GENOMIC DNA]</scope>
    <source>
        <strain evidence="3 4">NCTC11923</strain>
    </source>
</reference>
<dbReference type="Pfam" id="PF20211">
    <property type="entry name" value="DUF6571"/>
    <property type="match status" value="1"/>
</dbReference>
<evidence type="ECO:0000313" key="4">
    <source>
        <dbReference type="Proteomes" id="UP000276899"/>
    </source>
</evidence>
<feature type="domain" description="DUF6571" evidence="2">
    <location>
        <begin position="1"/>
        <end position="707"/>
    </location>
</feature>
<dbReference type="InterPro" id="IPR046701">
    <property type="entry name" value="DUF6571"/>
</dbReference>
<protein>
    <recommendedName>
        <fullName evidence="2">DUF6571 domain-containing protein</fullName>
    </recommendedName>
</protein>
<keyword evidence="4" id="KW-1185">Reference proteome</keyword>
<evidence type="ECO:0000256" key="1">
    <source>
        <dbReference type="SAM" id="MobiDB-lite"/>
    </source>
</evidence>
<feature type="compositionally biased region" description="Basic and acidic residues" evidence="1">
    <location>
        <begin position="722"/>
        <end position="731"/>
    </location>
</feature>
<dbReference type="Proteomes" id="UP000276899">
    <property type="component" value="Chromosome"/>
</dbReference>
<organism evidence="3 4">
    <name type="scientific">Actinomyces slackii</name>
    <dbReference type="NCBI Taxonomy" id="52774"/>
    <lineage>
        <taxon>Bacteria</taxon>
        <taxon>Bacillati</taxon>
        <taxon>Actinomycetota</taxon>
        <taxon>Actinomycetes</taxon>
        <taxon>Actinomycetales</taxon>
        <taxon>Actinomycetaceae</taxon>
        <taxon>Actinomyces</taxon>
    </lineage>
</organism>
<accession>A0A3S4SEA7</accession>
<name>A0A3S4SEA7_9ACTO</name>
<evidence type="ECO:0000313" key="3">
    <source>
        <dbReference type="EMBL" id="VEG74074.1"/>
    </source>
</evidence>